<organism evidence="15 16">
    <name type="scientific">Cyclotella cryptica</name>
    <dbReference type="NCBI Taxonomy" id="29204"/>
    <lineage>
        <taxon>Eukaryota</taxon>
        <taxon>Sar</taxon>
        <taxon>Stramenopiles</taxon>
        <taxon>Ochrophyta</taxon>
        <taxon>Bacillariophyta</taxon>
        <taxon>Coscinodiscophyceae</taxon>
        <taxon>Thalassiosirophycidae</taxon>
        <taxon>Stephanodiscales</taxon>
        <taxon>Stephanodiscaceae</taxon>
        <taxon>Cyclotella</taxon>
    </lineage>
</organism>
<gene>
    <name evidence="15" type="ORF">HJC23_012820</name>
</gene>
<evidence type="ECO:0000256" key="5">
    <source>
        <dbReference type="ARBA" id="ARBA00022448"/>
    </source>
</evidence>
<feature type="transmembrane region" description="Helical" evidence="14">
    <location>
        <begin position="367"/>
        <end position="391"/>
    </location>
</feature>
<comment type="caution">
    <text evidence="15">The sequence shown here is derived from an EMBL/GenBank/DDBJ whole genome shotgun (WGS) entry which is preliminary data.</text>
</comment>
<evidence type="ECO:0000256" key="12">
    <source>
        <dbReference type="ARBA" id="ARBA00023243"/>
    </source>
</evidence>
<keyword evidence="6" id="KW-0150">Chloroplast</keyword>
<keyword evidence="12" id="KW-0437">Light-harvesting polypeptide</keyword>
<dbReference type="InterPro" id="IPR022796">
    <property type="entry name" value="Chloroa_b-bind"/>
</dbReference>
<dbReference type="SUPFAM" id="SSF103511">
    <property type="entry name" value="Chlorophyll a-b binding protein"/>
    <property type="match status" value="1"/>
</dbReference>
<dbReference type="InterPro" id="IPR018108">
    <property type="entry name" value="MCP_transmembrane"/>
</dbReference>
<keyword evidence="16" id="KW-1185">Reference proteome</keyword>
<evidence type="ECO:0000256" key="9">
    <source>
        <dbReference type="ARBA" id="ARBA00022737"/>
    </source>
</evidence>
<dbReference type="Proteomes" id="UP001516023">
    <property type="component" value="Unassembled WGS sequence"/>
</dbReference>
<dbReference type="PROSITE" id="PS50920">
    <property type="entry name" value="SOLCAR"/>
    <property type="match status" value="1"/>
</dbReference>
<dbReference type="PANTHER" id="PTHR45939:SF1">
    <property type="entry name" value="MITOCHONDRIAL THIAMINE PYROPHOSPHATE CARRIER 1-RELATED"/>
    <property type="match status" value="1"/>
</dbReference>
<evidence type="ECO:0000313" key="16">
    <source>
        <dbReference type="Proteomes" id="UP001516023"/>
    </source>
</evidence>
<evidence type="ECO:0000256" key="3">
    <source>
        <dbReference type="ARBA" id="ARBA00005933"/>
    </source>
</evidence>
<evidence type="ECO:0000256" key="4">
    <source>
        <dbReference type="ARBA" id="ARBA00006375"/>
    </source>
</evidence>
<keyword evidence="7" id="KW-0934">Plastid</keyword>
<dbReference type="GO" id="GO:0009507">
    <property type="term" value="C:chloroplast"/>
    <property type="evidence" value="ECO:0007669"/>
    <property type="project" value="UniProtKB-SubCell"/>
</dbReference>
<evidence type="ECO:0000256" key="14">
    <source>
        <dbReference type="SAM" id="Phobius"/>
    </source>
</evidence>
<dbReference type="AlphaFoldDB" id="A0ABD3NZD3"/>
<dbReference type="Pfam" id="PF00504">
    <property type="entry name" value="Chloroa_b-bind"/>
    <property type="match status" value="1"/>
</dbReference>
<feature type="transmembrane region" description="Helical" evidence="14">
    <location>
        <begin position="94"/>
        <end position="115"/>
    </location>
</feature>
<feature type="transmembrane region" description="Helical" evidence="14">
    <location>
        <begin position="15"/>
        <end position="34"/>
    </location>
</feature>
<dbReference type="Gene3D" id="1.10.3460.10">
    <property type="entry name" value="Chlorophyll a/b binding protein domain"/>
    <property type="match status" value="1"/>
</dbReference>
<name>A0ABD3NZD3_9STRA</name>
<keyword evidence="8 13" id="KW-0812">Transmembrane</keyword>
<evidence type="ECO:0000256" key="10">
    <source>
        <dbReference type="ARBA" id="ARBA00022989"/>
    </source>
</evidence>
<dbReference type="GO" id="GO:0016020">
    <property type="term" value="C:membrane"/>
    <property type="evidence" value="ECO:0007669"/>
    <property type="project" value="UniProtKB-SubCell"/>
</dbReference>
<evidence type="ECO:0000256" key="2">
    <source>
        <dbReference type="ARBA" id="ARBA00004229"/>
    </source>
</evidence>
<sequence>MTTRIRKRDLARRKAFADATAGVIGSLVSMLAFYPVDVWKTSLQAGVSQNDNCALQALKDEVDSGVIRRIDQHDKRESSAPHRMKPLSNLFRGLSYKIIHTTVSSFTYFFVYSLVQSKYSSYRRSIASQQGNRGSKTHTTSAITKLLLTAFSAVINTSITLPLDTISSRIQAGTTDRENGSGKKKTLERHRNTTIAKAEGTTAEIHYQSSALHRFADRSSCVSSSEDEEYHSANDEEVDDECPTDQKHLQQLYIKSPEKFKFSFSTNLRDEAFATNPNILPMSGSNNLQQRLASISSLWNGLLPAVLLCSNPAIQYTLYDTIKSALLLRRLKQLQLSQHEDSSRVLKLPRMPCASRFACRYRQNQNILSNLATMMKIAALSLLAGSAAAFAPTTNVVRSTALNAEKSTSLPFMNRPPLLDGSMAGDVGFDPLGLSNIDDVGIDLYWLREAEIKHCRVAMMAVTGMVWVELFGPAPGCEAATAKCQMDAFWQIWNAHPQYIAASFIFIMMAEAVSGIATTLGRESGDREPGDFGFGSKFSSDDMKAKEIANGRLAMWAASGLLVQGCSNHMGGVEALGAAFGN</sequence>
<comment type="subcellular location">
    <subcellularLocation>
        <location evidence="1">Membrane</location>
        <topology evidence="1">Multi-pass membrane protein</topology>
    </subcellularLocation>
    <subcellularLocation>
        <location evidence="2">Plastid</location>
        <location evidence="2">Chloroplast</location>
    </subcellularLocation>
</comment>
<dbReference type="InterPro" id="IPR023395">
    <property type="entry name" value="MCP_dom_sf"/>
</dbReference>
<protein>
    <submittedName>
        <fullName evidence="15">Uncharacterized protein</fullName>
    </submittedName>
</protein>
<accession>A0ABD3NZD3</accession>
<evidence type="ECO:0000256" key="13">
    <source>
        <dbReference type="PROSITE-ProRule" id="PRU00282"/>
    </source>
</evidence>
<keyword evidence="10 14" id="KW-1133">Transmembrane helix</keyword>
<evidence type="ECO:0000256" key="1">
    <source>
        <dbReference type="ARBA" id="ARBA00004141"/>
    </source>
</evidence>
<evidence type="ECO:0000313" key="15">
    <source>
        <dbReference type="EMBL" id="KAL3781270.1"/>
    </source>
</evidence>
<proteinExistence type="inferred from homology"/>
<dbReference type="SUPFAM" id="SSF103506">
    <property type="entry name" value="Mitochondrial carrier"/>
    <property type="match status" value="1"/>
</dbReference>
<keyword evidence="11 13" id="KW-0472">Membrane</keyword>
<evidence type="ECO:0000256" key="7">
    <source>
        <dbReference type="ARBA" id="ARBA00022640"/>
    </source>
</evidence>
<dbReference type="Gene3D" id="1.50.40.10">
    <property type="entry name" value="Mitochondrial carrier domain"/>
    <property type="match status" value="1"/>
</dbReference>
<comment type="similarity">
    <text evidence="3">Belongs to the fucoxanthin chlorophyll protein family.</text>
</comment>
<evidence type="ECO:0000256" key="11">
    <source>
        <dbReference type="ARBA" id="ARBA00023136"/>
    </source>
</evidence>
<evidence type="ECO:0000256" key="6">
    <source>
        <dbReference type="ARBA" id="ARBA00022528"/>
    </source>
</evidence>
<comment type="similarity">
    <text evidence="4">Belongs to the mitochondrial carrier (TC 2.A.29) family.</text>
</comment>
<keyword evidence="9" id="KW-0677">Repeat</keyword>
<dbReference type="InterPro" id="IPR052217">
    <property type="entry name" value="Mito/Peroxisomal_Carrier"/>
</dbReference>
<dbReference type="GO" id="GO:0030076">
    <property type="term" value="C:light-harvesting complex"/>
    <property type="evidence" value="ECO:0007669"/>
    <property type="project" value="UniProtKB-KW"/>
</dbReference>
<evidence type="ECO:0000256" key="8">
    <source>
        <dbReference type="ARBA" id="ARBA00022692"/>
    </source>
</evidence>
<keyword evidence="5" id="KW-0813">Transport</keyword>
<reference evidence="15 16" key="1">
    <citation type="journal article" date="2020" name="G3 (Bethesda)">
        <title>Improved Reference Genome for Cyclotella cryptica CCMP332, a Model for Cell Wall Morphogenesis, Salinity Adaptation, and Lipid Production in Diatoms (Bacillariophyta).</title>
        <authorList>
            <person name="Roberts W.R."/>
            <person name="Downey K.M."/>
            <person name="Ruck E.C."/>
            <person name="Traller J.C."/>
            <person name="Alverson A.J."/>
        </authorList>
    </citation>
    <scope>NUCLEOTIDE SEQUENCE [LARGE SCALE GENOMIC DNA]</scope>
    <source>
        <strain evidence="15 16">CCMP332</strain>
    </source>
</reference>
<dbReference type="EMBL" id="JABMIG020000322">
    <property type="protein sequence ID" value="KAL3781270.1"/>
    <property type="molecule type" value="Genomic_DNA"/>
</dbReference>
<feature type="repeat" description="Solcar" evidence="13">
    <location>
        <begin position="13"/>
        <end position="118"/>
    </location>
</feature>
<dbReference type="PANTHER" id="PTHR45939">
    <property type="entry name" value="PEROXISOMAL MEMBRANE PROTEIN PMP34-RELATED"/>
    <property type="match status" value="1"/>
</dbReference>